<dbReference type="Gene3D" id="1.10.260.40">
    <property type="entry name" value="lambda repressor-like DNA-binding domains"/>
    <property type="match status" value="1"/>
</dbReference>
<name>D5RG12_9PROT</name>
<dbReference type="Pfam" id="PF13560">
    <property type="entry name" value="HTH_31"/>
    <property type="match status" value="1"/>
</dbReference>
<dbReference type="Gene3D" id="3.40.50.300">
    <property type="entry name" value="P-loop containing nucleotide triphosphate hydrolases"/>
    <property type="match status" value="1"/>
</dbReference>
<dbReference type="SUPFAM" id="SSF52540">
    <property type="entry name" value="P-loop containing nucleoside triphosphate hydrolases"/>
    <property type="match status" value="1"/>
</dbReference>
<dbReference type="PANTHER" id="PTHR13696">
    <property type="entry name" value="P-LOOP CONTAINING NUCLEOSIDE TRIPHOSPHATE HYDROLASE"/>
    <property type="match status" value="1"/>
</dbReference>
<dbReference type="Proteomes" id="UP000005324">
    <property type="component" value="Unassembled WGS sequence"/>
</dbReference>
<dbReference type="PANTHER" id="PTHR13696:SF52">
    <property type="entry name" value="PARA FAMILY PROTEIN CT_582"/>
    <property type="match status" value="1"/>
</dbReference>
<dbReference type="HOGENOM" id="CLU_037612_1_2_5"/>
<dbReference type="InterPro" id="IPR025669">
    <property type="entry name" value="AAA_dom"/>
</dbReference>
<proteinExistence type="predicted"/>
<dbReference type="OrthoDB" id="9815116at2"/>
<dbReference type="EMBL" id="ADVL01000010">
    <property type="protein sequence ID" value="EFH13756.1"/>
    <property type="molecule type" value="Genomic_DNA"/>
</dbReference>
<evidence type="ECO:0000259" key="1">
    <source>
        <dbReference type="Pfam" id="PF13614"/>
    </source>
</evidence>
<reference evidence="2 3" key="1">
    <citation type="submission" date="2010-04" db="EMBL/GenBank/DDBJ databases">
        <authorList>
            <person name="Qin X."/>
            <person name="Bachman B."/>
            <person name="Battles P."/>
            <person name="Bell A."/>
            <person name="Bess C."/>
            <person name="Bickham C."/>
            <person name="Chaboub L."/>
            <person name="Chen D."/>
            <person name="Coyle M."/>
            <person name="Deiros D.R."/>
            <person name="Dinh H."/>
            <person name="Forbes L."/>
            <person name="Fowler G."/>
            <person name="Francisco L."/>
            <person name="Fu Q."/>
            <person name="Gubbala S."/>
            <person name="Hale W."/>
            <person name="Han Y."/>
            <person name="Hemphill L."/>
            <person name="Highlander S.K."/>
            <person name="Hirani K."/>
            <person name="Hogues M."/>
            <person name="Jackson L."/>
            <person name="Jakkamsetti A."/>
            <person name="Javaid M."/>
            <person name="Jiang H."/>
            <person name="Korchina V."/>
            <person name="Kovar C."/>
            <person name="Lara F."/>
            <person name="Lee S."/>
            <person name="Mata R."/>
            <person name="Mathew T."/>
            <person name="Moen C."/>
            <person name="Morales K."/>
            <person name="Munidasa M."/>
            <person name="Nazareth L."/>
            <person name="Ngo R."/>
            <person name="Nguyen L."/>
            <person name="Okwuonu G."/>
            <person name="Ongeri F."/>
            <person name="Patil S."/>
            <person name="Petrosino J."/>
            <person name="Pham C."/>
            <person name="Pham P."/>
            <person name="Pu L.-L."/>
            <person name="Puazo M."/>
            <person name="Raj R."/>
            <person name="Reid J."/>
            <person name="Rouhana J."/>
            <person name="Saada N."/>
            <person name="Shang Y."/>
            <person name="Simmons D."/>
            <person name="Thornton R."/>
            <person name="Warren J."/>
            <person name="Weissenberger G."/>
            <person name="Zhang J."/>
            <person name="Zhang L."/>
            <person name="Zhou C."/>
            <person name="Zhu D."/>
            <person name="Muzny D."/>
            <person name="Worley K."/>
            <person name="Gibbs R."/>
        </authorList>
    </citation>
    <scope>NUCLEOTIDE SEQUENCE [LARGE SCALE GENOMIC DNA]</scope>
    <source>
        <strain evidence="2 3">ATCC 49957</strain>
    </source>
</reference>
<dbReference type="SUPFAM" id="SSF47413">
    <property type="entry name" value="lambda repressor-like DNA-binding domains"/>
    <property type="match status" value="1"/>
</dbReference>
<feature type="domain" description="AAA" evidence="1">
    <location>
        <begin position="67"/>
        <end position="249"/>
    </location>
</feature>
<dbReference type="RefSeq" id="WP_007005645.1">
    <property type="nucleotide sequence ID" value="NZ_GG770784.1"/>
</dbReference>
<sequence length="340" mass="36296">MDGDALRRLRQQLRLSQSELKEALNTALGRSYDKPRISRWENGREPIPEEVARSVAAMADGRPRHARILVLANQKGGVGKTTSALNLACGLARQGERVLLVDLDPQATASVALLASGHVEAWRQGRTMAHVILRDQPVEQAILGHDDPLLAGRAPFDLAPSHIELAETDGRREPGFDVALREALEAVRGRYDTILIDAPPNLGMLTVMGLAAADAVIIPVRTEPYDSMGVGLILSTIGKVQRRLNPALRLAGILPTQYGARKSVDREVLEQLVAIMQGRAPVLEPVPSSAIFGHAARNGRIALEASPGAAAVAVYARLAAALVAGTALPEARLSPLEESA</sequence>
<accession>D5RG12</accession>
<protein>
    <submittedName>
        <fullName evidence="2">CobQ/CobB/MinD/ParA nucleotide binding domain protein</fullName>
    </submittedName>
</protein>
<dbReference type="InterPro" id="IPR010982">
    <property type="entry name" value="Lambda_DNA-bd_dom_sf"/>
</dbReference>
<gene>
    <name evidence="2" type="primary">soj2</name>
    <name evidence="2" type="ORF">HMPREF0731_0021</name>
</gene>
<dbReference type="Pfam" id="PF13614">
    <property type="entry name" value="AAA_31"/>
    <property type="match status" value="1"/>
</dbReference>
<evidence type="ECO:0000313" key="2">
    <source>
        <dbReference type="EMBL" id="EFH13756.1"/>
    </source>
</evidence>
<dbReference type="AlphaFoldDB" id="D5RG12"/>
<keyword evidence="3" id="KW-1185">Reference proteome</keyword>
<comment type="caution">
    <text evidence="2">The sequence shown here is derived from an EMBL/GenBank/DDBJ whole genome shotgun (WGS) entry which is preliminary data.</text>
</comment>
<dbReference type="GO" id="GO:0003677">
    <property type="term" value="F:DNA binding"/>
    <property type="evidence" value="ECO:0007669"/>
    <property type="project" value="InterPro"/>
</dbReference>
<organism evidence="2 3">
    <name type="scientific">Pseudoroseomonas cervicalis ATCC 49957</name>
    <dbReference type="NCBI Taxonomy" id="525371"/>
    <lineage>
        <taxon>Bacteria</taxon>
        <taxon>Pseudomonadati</taxon>
        <taxon>Pseudomonadota</taxon>
        <taxon>Alphaproteobacteria</taxon>
        <taxon>Acetobacterales</taxon>
        <taxon>Roseomonadaceae</taxon>
        <taxon>Roseomonas</taxon>
    </lineage>
</organism>
<dbReference type="InterPro" id="IPR050678">
    <property type="entry name" value="DNA_Partitioning_ATPase"/>
</dbReference>
<dbReference type="CDD" id="cd02042">
    <property type="entry name" value="ParAB_family"/>
    <property type="match status" value="1"/>
</dbReference>
<evidence type="ECO:0000313" key="3">
    <source>
        <dbReference type="Proteomes" id="UP000005324"/>
    </source>
</evidence>
<dbReference type="InterPro" id="IPR027417">
    <property type="entry name" value="P-loop_NTPase"/>
</dbReference>